<dbReference type="Proteomes" id="UP000053201">
    <property type="component" value="Unassembled WGS sequence"/>
</dbReference>
<feature type="region of interest" description="Disordered" evidence="1">
    <location>
        <begin position="312"/>
        <end position="331"/>
    </location>
</feature>
<sequence>MPNYQQQPMLQSHIPDNYLHTSSLSNALPSQGQKPRWFTHRGGANKRQNGQDNTVVDLTALTKPQNNLTGKAKPAMIKKLLKKMHLKTQRQEVNEAPTQTTAMRRFSTVEPIVIRKNGTTDDAYDVKVALLRNERIVDLIRRRSSAASIGRRGSSATDIGGSQATLSGLGSTTDVLFGPTSEAKRKRRLMLEEAIGGANSVARRQSLRSNGNNSKCGTPRARRRQSKSTRTPNRGVDINVIYSRLLGPGWESTISHTPKKSDAAPPAPLPSMPPPIDHPLYRARGSTQLDLFEVELLLWNRRRRERAARQKADLAKRHHGRARSAPPTNSTSTGWVTWVSRWLYGSIGEMAEESDQEEEQVESDEDALDIDWLSSDYEGLEDSEDDSMSEDDLLDMIGPAQLAALKAAAEESLLWNPVTDTPATSVPQHADQGAQSNIRSTQITSVVDNRIAMPNYGDRWHTLQQTRNWSKAINYSSLISHLFPTDSSPRGEQEFIVEEQEMSYFLPRGGPEIVRGHEVHEVLGLGIHQNSVEGENDDEFLFGGSMMP</sequence>
<proteinExistence type="predicted"/>
<gene>
    <name evidence="2" type="ORF">SPPG_06841</name>
</gene>
<feature type="region of interest" description="Disordered" evidence="1">
    <location>
        <begin position="24"/>
        <end position="51"/>
    </location>
</feature>
<dbReference type="OrthoDB" id="10330370at2759"/>
<dbReference type="RefSeq" id="XP_016605885.1">
    <property type="nucleotide sequence ID" value="XM_016755036.1"/>
</dbReference>
<evidence type="ECO:0000256" key="1">
    <source>
        <dbReference type="SAM" id="MobiDB-lite"/>
    </source>
</evidence>
<keyword evidence="3" id="KW-1185">Reference proteome</keyword>
<dbReference type="EMBL" id="KQ257462">
    <property type="protein sequence ID" value="KNC97845.1"/>
    <property type="molecule type" value="Genomic_DNA"/>
</dbReference>
<dbReference type="InParanoid" id="A0A0L0H8I6"/>
<organism evidence="2 3">
    <name type="scientific">Spizellomyces punctatus (strain DAOM BR117)</name>
    <dbReference type="NCBI Taxonomy" id="645134"/>
    <lineage>
        <taxon>Eukaryota</taxon>
        <taxon>Fungi</taxon>
        <taxon>Fungi incertae sedis</taxon>
        <taxon>Chytridiomycota</taxon>
        <taxon>Chytridiomycota incertae sedis</taxon>
        <taxon>Chytridiomycetes</taxon>
        <taxon>Spizellomycetales</taxon>
        <taxon>Spizellomycetaceae</taxon>
        <taxon>Spizellomyces</taxon>
    </lineage>
</organism>
<accession>A0A0L0H8I6</accession>
<dbReference type="AlphaFoldDB" id="A0A0L0H8I6"/>
<dbReference type="GeneID" id="27690114"/>
<reference evidence="2 3" key="1">
    <citation type="submission" date="2009-08" db="EMBL/GenBank/DDBJ databases">
        <title>The Genome Sequence of Spizellomyces punctatus strain DAOM BR117.</title>
        <authorList>
            <consortium name="The Broad Institute Genome Sequencing Platform"/>
            <person name="Russ C."/>
            <person name="Cuomo C."/>
            <person name="Shea T."/>
            <person name="Young S.K."/>
            <person name="Zeng Q."/>
            <person name="Koehrsen M."/>
            <person name="Haas B."/>
            <person name="Borodovsky M."/>
            <person name="Guigo R."/>
            <person name="Alvarado L."/>
            <person name="Berlin A."/>
            <person name="Bochicchio J."/>
            <person name="Borenstein D."/>
            <person name="Chapman S."/>
            <person name="Chen Z."/>
            <person name="Engels R."/>
            <person name="Freedman E."/>
            <person name="Gellesch M."/>
            <person name="Goldberg J."/>
            <person name="Griggs A."/>
            <person name="Gujja S."/>
            <person name="Heiman D."/>
            <person name="Hepburn T."/>
            <person name="Howarth C."/>
            <person name="Jen D."/>
            <person name="Larson L."/>
            <person name="Lewis B."/>
            <person name="Mehta T."/>
            <person name="Park D."/>
            <person name="Pearson M."/>
            <person name="Roberts A."/>
            <person name="Saif S."/>
            <person name="Shenoy N."/>
            <person name="Sisk P."/>
            <person name="Stolte C."/>
            <person name="Sykes S."/>
            <person name="Thomson T."/>
            <person name="Walk T."/>
            <person name="White J."/>
            <person name="Yandava C."/>
            <person name="Burger G."/>
            <person name="Gray M.W."/>
            <person name="Holland P.W.H."/>
            <person name="King N."/>
            <person name="Lang F.B.F."/>
            <person name="Roger A.J."/>
            <person name="Ruiz-Trillo I."/>
            <person name="Lander E."/>
            <person name="Nusbaum C."/>
        </authorList>
    </citation>
    <scope>NUCLEOTIDE SEQUENCE [LARGE SCALE GENOMIC DNA]</scope>
    <source>
        <strain evidence="2 3">DAOM BR117</strain>
    </source>
</reference>
<feature type="compositionally biased region" description="Polar residues" evidence="1">
    <location>
        <begin position="207"/>
        <end position="216"/>
    </location>
</feature>
<feature type="compositionally biased region" description="Polar residues" evidence="1">
    <location>
        <begin position="24"/>
        <end position="33"/>
    </location>
</feature>
<dbReference type="VEuPathDB" id="FungiDB:SPPG_06841"/>
<feature type="region of interest" description="Disordered" evidence="1">
    <location>
        <begin position="200"/>
        <end position="234"/>
    </location>
</feature>
<evidence type="ECO:0000313" key="2">
    <source>
        <dbReference type="EMBL" id="KNC97845.1"/>
    </source>
</evidence>
<protein>
    <submittedName>
        <fullName evidence="2">Uncharacterized protein</fullName>
    </submittedName>
</protein>
<name>A0A0L0H8I6_SPIPD</name>
<evidence type="ECO:0000313" key="3">
    <source>
        <dbReference type="Proteomes" id="UP000053201"/>
    </source>
</evidence>